<keyword evidence="4" id="KW-0808">Transferase</keyword>
<dbReference type="InterPro" id="IPR036097">
    <property type="entry name" value="HisK_dim/P_sf"/>
</dbReference>
<dbReference type="PRINTS" id="PR00344">
    <property type="entry name" value="BCTRLSENSOR"/>
</dbReference>
<keyword evidence="5 8" id="KW-0418">Kinase</keyword>
<dbReference type="FunFam" id="3.30.565.10:FF:000006">
    <property type="entry name" value="Sensor histidine kinase WalK"/>
    <property type="match status" value="1"/>
</dbReference>
<evidence type="ECO:0000313" key="8">
    <source>
        <dbReference type="EMBL" id="SDK25407.1"/>
    </source>
</evidence>
<evidence type="ECO:0000256" key="6">
    <source>
        <dbReference type="SAM" id="Coils"/>
    </source>
</evidence>
<dbReference type="InterPro" id="IPR052162">
    <property type="entry name" value="Sensor_kinase/Photoreceptor"/>
</dbReference>
<keyword evidence="9" id="KW-1185">Reference proteome</keyword>
<dbReference type="EMBL" id="FNFE01000003">
    <property type="protein sequence ID" value="SDK25407.1"/>
    <property type="molecule type" value="Genomic_DNA"/>
</dbReference>
<dbReference type="Gene3D" id="3.30.450.40">
    <property type="match status" value="1"/>
</dbReference>
<evidence type="ECO:0000256" key="5">
    <source>
        <dbReference type="ARBA" id="ARBA00022777"/>
    </source>
</evidence>
<dbReference type="Gene3D" id="1.10.287.130">
    <property type="match status" value="1"/>
</dbReference>
<dbReference type="EC" id="2.7.13.3" evidence="2"/>
<proteinExistence type="predicted"/>
<dbReference type="InterPro" id="IPR029016">
    <property type="entry name" value="GAF-like_dom_sf"/>
</dbReference>
<dbReference type="InterPro" id="IPR004358">
    <property type="entry name" value="Sig_transdc_His_kin-like_C"/>
</dbReference>
<dbReference type="InterPro" id="IPR005467">
    <property type="entry name" value="His_kinase_dom"/>
</dbReference>
<evidence type="ECO:0000313" key="9">
    <source>
        <dbReference type="Proteomes" id="UP000198882"/>
    </source>
</evidence>
<dbReference type="SUPFAM" id="SSF47384">
    <property type="entry name" value="Homodimeric domain of signal transducing histidine kinase"/>
    <property type="match status" value="1"/>
</dbReference>
<evidence type="ECO:0000256" key="4">
    <source>
        <dbReference type="ARBA" id="ARBA00022679"/>
    </source>
</evidence>
<dbReference type="PANTHER" id="PTHR43304">
    <property type="entry name" value="PHYTOCHROME-LIKE PROTEIN CPH1"/>
    <property type="match status" value="1"/>
</dbReference>
<dbReference type="InterPro" id="IPR003594">
    <property type="entry name" value="HATPase_dom"/>
</dbReference>
<dbReference type="STRING" id="1095776.SAMN04515672_2689"/>
<evidence type="ECO:0000259" key="7">
    <source>
        <dbReference type="PROSITE" id="PS50109"/>
    </source>
</evidence>
<keyword evidence="3" id="KW-0597">Phosphoprotein</keyword>
<dbReference type="Gene3D" id="3.30.565.10">
    <property type="entry name" value="Histidine kinase-like ATPase, C-terminal domain"/>
    <property type="match status" value="1"/>
</dbReference>
<organism evidence="8 9">
    <name type="scientific">Natronorubrum texcoconense</name>
    <dbReference type="NCBI Taxonomy" id="1095776"/>
    <lineage>
        <taxon>Archaea</taxon>
        <taxon>Methanobacteriati</taxon>
        <taxon>Methanobacteriota</taxon>
        <taxon>Stenosarchaea group</taxon>
        <taxon>Halobacteria</taxon>
        <taxon>Halobacteriales</taxon>
        <taxon>Natrialbaceae</taxon>
        <taxon>Natronorubrum</taxon>
    </lineage>
</organism>
<dbReference type="Proteomes" id="UP000198882">
    <property type="component" value="Unassembled WGS sequence"/>
</dbReference>
<dbReference type="AlphaFoldDB" id="A0A1G9ADF8"/>
<dbReference type="InterPro" id="IPR003661">
    <property type="entry name" value="HisK_dim/P_dom"/>
</dbReference>
<gene>
    <name evidence="8" type="ORF">SAMN04515672_2689</name>
</gene>
<dbReference type="PROSITE" id="PS50109">
    <property type="entry name" value="HIS_KIN"/>
    <property type="match status" value="1"/>
</dbReference>
<dbReference type="SUPFAM" id="SSF55781">
    <property type="entry name" value="GAF domain-like"/>
    <property type="match status" value="1"/>
</dbReference>
<dbReference type="Pfam" id="PF00512">
    <property type="entry name" value="HisKA"/>
    <property type="match status" value="1"/>
</dbReference>
<dbReference type="GO" id="GO:0000155">
    <property type="term" value="F:phosphorelay sensor kinase activity"/>
    <property type="evidence" value="ECO:0007669"/>
    <property type="project" value="InterPro"/>
</dbReference>
<reference evidence="9" key="1">
    <citation type="submission" date="2016-10" db="EMBL/GenBank/DDBJ databases">
        <authorList>
            <person name="Varghese N."/>
            <person name="Submissions S."/>
        </authorList>
    </citation>
    <scope>NUCLEOTIDE SEQUENCE [LARGE SCALE GENOMIC DNA]</scope>
    <source>
        <strain evidence="9">B4,CECT 8067,JCM 17497</strain>
    </source>
</reference>
<evidence type="ECO:0000256" key="1">
    <source>
        <dbReference type="ARBA" id="ARBA00000085"/>
    </source>
</evidence>
<protein>
    <recommendedName>
        <fullName evidence="2">histidine kinase</fullName>
        <ecNumber evidence="2">2.7.13.3</ecNumber>
    </recommendedName>
</protein>
<accession>A0A1G9ADF8</accession>
<dbReference type="PANTHER" id="PTHR43304:SF1">
    <property type="entry name" value="PAC DOMAIN-CONTAINING PROTEIN"/>
    <property type="match status" value="1"/>
</dbReference>
<dbReference type="Pfam" id="PF01590">
    <property type="entry name" value="GAF"/>
    <property type="match status" value="1"/>
</dbReference>
<dbReference type="SMART" id="SM00065">
    <property type="entry name" value="GAF"/>
    <property type="match status" value="1"/>
</dbReference>
<keyword evidence="6" id="KW-0175">Coiled coil</keyword>
<name>A0A1G9ADF8_9EURY</name>
<evidence type="ECO:0000256" key="3">
    <source>
        <dbReference type="ARBA" id="ARBA00022553"/>
    </source>
</evidence>
<dbReference type="SMART" id="SM00387">
    <property type="entry name" value="HATPase_c"/>
    <property type="match status" value="1"/>
</dbReference>
<comment type="catalytic activity">
    <reaction evidence="1">
        <text>ATP + protein L-histidine = ADP + protein N-phospho-L-histidine.</text>
        <dbReference type="EC" id="2.7.13.3"/>
    </reaction>
</comment>
<dbReference type="SUPFAM" id="SSF55874">
    <property type="entry name" value="ATPase domain of HSP90 chaperone/DNA topoisomerase II/histidine kinase"/>
    <property type="match status" value="1"/>
</dbReference>
<feature type="coiled-coil region" evidence="6">
    <location>
        <begin position="349"/>
        <end position="376"/>
    </location>
</feature>
<dbReference type="InterPro" id="IPR003018">
    <property type="entry name" value="GAF"/>
</dbReference>
<dbReference type="InterPro" id="IPR036890">
    <property type="entry name" value="HATPase_C_sf"/>
</dbReference>
<dbReference type="SMART" id="SM00388">
    <property type="entry name" value="HisKA"/>
    <property type="match status" value="1"/>
</dbReference>
<evidence type="ECO:0000256" key="2">
    <source>
        <dbReference type="ARBA" id="ARBA00012438"/>
    </source>
</evidence>
<feature type="domain" description="Histidine kinase" evidence="7">
    <location>
        <begin position="376"/>
        <end position="589"/>
    </location>
</feature>
<dbReference type="Pfam" id="PF02518">
    <property type="entry name" value="HATPase_c"/>
    <property type="match status" value="1"/>
</dbReference>
<dbReference type="CDD" id="cd00082">
    <property type="entry name" value="HisKA"/>
    <property type="match status" value="1"/>
</dbReference>
<sequence>MSTRKWADETILVATIHNIRVRTTLIDESCLFDTEHPIPLSANNYLVDTWKSIASDFGGRRAIISLGVLYILFAIGLAYVEILRGDPVVDSLFISGFIGIPGVVLLLGGYWLPRTDVTPQFYPTITKWCLGAIGILGGTLTLYHFAPGTALSNPARALLAITAFVLVPAFAGGINDARSETRALELKRRSRQQQVVADLGQFALETDDLDEIMHEASRQLADVLDNRYCKVLDLDEERQELLLRQGVGWKDGFVGEATISAVEDDSQAMYTLENDHPIVVEDLETESRFSGPELLTSHNVRSGISTIIGPIDEPWGILGTHDVAPKSFTDEDVAFVQSVANVLAEAIADKTYQHELEQLVNDLAESNERLEQFAHAASHDLQEPLRMVSSYLQLIERRYEDELDNDGQEFLEFAVDGADRMSAMIDGLLQYSRVDSRGEPLEPIDLNDVVADVRRDLDPRIAESNAEVQIEELPCVRGDESQLRQVFQNLLKNAIDYCGDSQPRVYVSAEKNGTDWVVSVRDEGVGIDPAEQDRIFDVFHSHAPHDDHPGSGIGLALCERIVERHGGDIWVESEPGEGAIFSFTLPEPIEQELYSNN</sequence>